<protein>
    <submittedName>
        <fullName evidence="2">DNA-binding XRE family transcriptional regulator</fullName>
    </submittedName>
</protein>
<evidence type="ECO:0000313" key="2">
    <source>
        <dbReference type="EMBL" id="PKV96967.1"/>
    </source>
</evidence>
<dbReference type="EMBL" id="PJMY01000003">
    <property type="protein sequence ID" value="PKV96967.1"/>
    <property type="molecule type" value="Genomic_DNA"/>
</dbReference>
<name>A0A2N3WSW6_9PSEU</name>
<sequence length="475" mass="52082">MAERREALILAREDAGHTQETLAAVLGVDRTTVARWESGGHRPLPHQWPELGRVLGRPVAEVRTFFVQGAPEAGGSALTSAFEWLDKSAGWAAGTARRAVRPKSGRERQIGRRAEEAEVLRQFYGTPEGEHCYFGAEVGGELVTTSVVTRPDWINLRCSLDAQRDVLVLEARVAAEQRAGTTDAALARLAEAATADVRIADRPLYRLLDVDVCAGHVGGTVGTTSFVEYALGPDLLERELAAGETQLRSELLPDLAGVLDVRSRLCAGGVLALTAIARPADRLRGEADYLLLVQERSRHVVNGSGRLAVIPKGFHGPLADQRGDARISATLRRELEEELFGRDDVDTTTEVQRAADPMHPTRLSEPMRWLTAEPGRMRMECTGFGFNLVSGNYEFAALVVIEDEEFWPRFGGVVEANWEVSGLRQYSSLDRELVGELITDEKWTNEGLFAFLLGLRRLSEIGGARVSLPPIDLRC</sequence>
<dbReference type="RefSeq" id="WP_101439748.1">
    <property type="nucleotide sequence ID" value="NZ_PJMY01000003.1"/>
</dbReference>
<dbReference type="InterPro" id="IPR010982">
    <property type="entry name" value="Lambda_DNA-bd_dom_sf"/>
</dbReference>
<evidence type="ECO:0000259" key="1">
    <source>
        <dbReference type="PROSITE" id="PS50943"/>
    </source>
</evidence>
<keyword evidence="3" id="KW-1185">Reference proteome</keyword>
<dbReference type="SMART" id="SM00530">
    <property type="entry name" value="HTH_XRE"/>
    <property type="match status" value="1"/>
</dbReference>
<gene>
    <name evidence="2" type="ORF">ATK30_7933</name>
</gene>
<reference evidence="2 3" key="1">
    <citation type="submission" date="2017-12" db="EMBL/GenBank/DDBJ databases">
        <title>Sequencing the genomes of 1000 Actinobacteria strains.</title>
        <authorList>
            <person name="Klenk H.-P."/>
        </authorList>
    </citation>
    <scope>NUCLEOTIDE SEQUENCE [LARGE SCALE GENOMIC DNA]</scope>
    <source>
        <strain evidence="2 3">DSM 45165</strain>
    </source>
</reference>
<dbReference type="Gene3D" id="1.10.260.40">
    <property type="entry name" value="lambda repressor-like DNA-binding domains"/>
    <property type="match status" value="1"/>
</dbReference>
<proteinExistence type="predicted"/>
<organism evidence="2 3">
    <name type="scientific">Amycolatopsis echigonensis</name>
    <dbReference type="NCBI Taxonomy" id="2576905"/>
    <lineage>
        <taxon>Bacteria</taxon>
        <taxon>Bacillati</taxon>
        <taxon>Actinomycetota</taxon>
        <taxon>Actinomycetes</taxon>
        <taxon>Pseudonocardiales</taxon>
        <taxon>Pseudonocardiaceae</taxon>
        <taxon>Amycolatopsis</taxon>
    </lineage>
</organism>
<accession>A0A2N3WSW6</accession>
<dbReference type="InterPro" id="IPR001387">
    <property type="entry name" value="Cro/C1-type_HTH"/>
</dbReference>
<comment type="caution">
    <text evidence="2">The sequence shown here is derived from an EMBL/GenBank/DDBJ whole genome shotgun (WGS) entry which is preliminary data.</text>
</comment>
<dbReference type="Pfam" id="PF01381">
    <property type="entry name" value="HTH_3"/>
    <property type="match status" value="1"/>
</dbReference>
<dbReference type="CDD" id="cd00093">
    <property type="entry name" value="HTH_XRE"/>
    <property type="match status" value="1"/>
</dbReference>
<dbReference type="Proteomes" id="UP000233750">
    <property type="component" value="Unassembled WGS sequence"/>
</dbReference>
<feature type="domain" description="HTH cro/C1-type" evidence="1">
    <location>
        <begin position="8"/>
        <end position="62"/>
    </location>
</feature>
<dbReference type="SUPFAM" id="SSF47413">
    <property type="entry name" value="lambda repressor-like DNA-binding domains"/>
    <property type="match status" value="1"/>
</dbReference>
<dbReference type="PROSITE" id="PS50943">
    <property type="entry name" value="HTH_CROC1"/>
    <property type="match status" value="1"/>
</dbReference>
<dbReference type="OrthoDB" id="4523834at2"/>
<evidence type="ECO:0000313" key="3">
    <source>
        <dbReference type="Proteomes" id="UP000233750"/>
    </source>
</evidence>
<dbReference type="GO" id="GO:0003677">
    <property type="term" value="F:DNA binding"/>
    <property type="evidence" value="ECO:0007669"/>
    <property type="project" value="UniProtKB-KW"/>
</dbReference>
<keyword evidence="2" id="KW-0238">DNA-binding</keyword>
<dbReference type="AlphaFoldDB" id="A0A2N3WSW6"/>